<dbReference type="PRINTS" id="PR01021">
    <property type="entry name" value="OMPADOMAIN"/>
</dbReference>
<evidence type="ECO:0000259" key="5">
    <source>
        <dbReference type="PROSITE" id="PS51123"/>
    </source>
</evidence>
<evidence type="ECO:0000313" key="7">
    <source>
        <dbReference type="Proteomes" id="UP000001693"/>
    </source>
</evidence>
<comment type="subcellular location">
    <subcellularLocation>
        <location evidence="1">Cell outer membrane</location>
    </subcellularLocation>
</comment>
<dbReference type="InterPro" id="IPR050330">
    <property type="entry name" value="Bact_OuterMem_StrucFunc"/>
</dbReference>
<feature type="domain" description="OmpA-like" evidence="5">
    <location>
        <begin position="152"/>
        <end position="269"/>
    </location>
</feature>
<keyword evidence="7" id="KW-1185">Reference proteome</keyword>
<evidence type="ECO:0000256" key="2">
    <source>
        <dbReference type="ARBA" id="ARBA00023136"/>
    </source>
</evidence>
<dbReference type="KEGG" id="lch:Lcho_2634"/>
<dbReference type="Gene3D" id="3.30.1330.60">
    <property type="entry name" value="OmpA-like domain"/>
    <property type="match status" value="1"/>
</dbReference>
<dbReference type="PANTHER" id="PTHR30329">
    <property type="entry name" value="STATOR ELEMENT OF FLAGELLAR MOTOR COMPLEX"/>
    <property type="match status" value="1"/>
</dbReference>
<dbReference type="OrthoDB" id="9782229at2"/>
<dbReference type="eggNOG" id="COG2885">
    <property type="taxonomic scope" value="Bacteria"/>
</dbReference>
<dbReference type="HOGENOM" id="CLU_1025998_0_0_4"/>
<dbReference type="Proteomes" id="UP000001693">
    <property type="component" value="Chromosome"/>
</dbReference>
<reference evidence="6 7" key="1">
    <citation type="submission" date="2008-03" db="EMBL/GenBank/DDBJ databases">
        <title>Complete sequence of Leptothrix cholodnii SP-6.</title>
        <authorList>
            <consortium name="US DOE Joint Genome Institute"/>
            <person name="Copeland A."/>
            <person name="Lucas S."/>
            <person name="Lapidus A."/>
            <person name="Glavina del Rio T."/>
            <person name="Dalin E."/>
            <person name="Tice H."/>
            <person name="Bruce D."/>
            <person name="Goodwin L."/>
            <person name="Pitluck S."/>
            <person name="Chertkov O."/>
            <person name="Brettin T."/>
            <person name="Detter J.C."/>
            <person name="Han C."/>
            <person name="Kuske C.R."/>
            <person name="Schmutz J."/>
            <person name="Larimer F."/>
            <person name="Land M."/>
            <person name="Hauser L."/>
            <person name="Kyrpides N."/>
            <person name="Lykidis A."/>
            <person name="Emerson D."/>
            <person name="Richardson P."/>
        </authorList>
    </citation>
    <scope>NUCLEOTIDE SEQUENCE [LARGE SCALE GENOMIC DNA]</scope>
    <source>
        <strain evidence="7">ATCC 51168 / LMG 8142 / SP-6</strain>
    </source>
</reference>
<dbReference type="PROSITE" id="PS51123">
    <property type="entry name" value="OMPA_2"/>
    <property type="match status" value="1"/>
</dbReference>
<evidence type="ECO:0000256" key="4">
    <source>
        <dbReference type="PROSITE-ProRule" id="PRU00473"/>
    </source>
</evidence>
<proteinExistence type="predicted"/>
<dbReference type="Pfam" id="PF00691">
    <property type="entry name" value="OmpA"/>
    <property type="match status" value="1"/>
</dbReference>
<keyword evidence="2 4" id="KW-0472">Membrane</keyword>
<dbReference type="EMBL" id="CP001013">
    <property type="protein sequence ID" value="ACB34899.1"/>
    <property type="molecule type" value="Genomic_DNA"/>
</dbReference>
<keyword evidence="3" id="KW-0998">Cell outer membrane</keyword>
<evidence type="ECO:0000256" key="1">
    <source>
        <dbReference type="ARBA" id="ARBA00004442"/>
    </source>
</evidence>
<dbReference type="InterPro" id="IPR036737">
    <property type="entry name" value="OmpA-like_sf"/>
</dbReference>
<sequence>MTLMGGRRGAWDAWLCAFGVLLLGWAVFSHGDARPDVLRQRAEARADSMLAEGGFAWARLRIDDTVGRLQGQAPDERSRAALTGEANRLLRPLMGVPGVFLHLENQAQLNEELPKRPPAPPPEPLDDLLANLAPPGAGKSSARGPDLAACEKAFGAVQAARAIRFKPGSAQLEQAAMPVVHQIAALAQRCSRWRVIIEGHADTSGDPVQNERLSRRRAAAVAAAMILEGVPLDQIESVGRGASRPIAASSDAQASVKNRRIEFHLAALKKG</sequence>
<dbReference type="PANTHER" id="PTHR30329:SF21">
    <property type="entry name" value="LIPOPROTEIN YIAD-RELATED"/>
    <property type="match status" value="1"/>
</dbReference>
<evidence type="ECO:0000256" key="3">
    <source>
        <dbReference type="ARBA" id="ARBA00023237"/>
    </source>
</evidence>
<dbReference type="InterPro" id="IPR006664">
    <property type="entry name" value="OMP_bac"/>
</dbReference>
<accession>B1Y7E4</accession>
<dbReference type="GO" id="GO:0009279">
    <property type="term" value="C:cell outer membrane"/>
    <property type="evidence" value="ECO:0007669"/>
    <property type="project" value="UniProtKB-SubCell"/>
</dbReference>
<dbReference type="InterPro" id="IPR006665">
    <property type="entry name" value="OmpA-like"/>
</dbReference>
<organism evidence="6 7">
    <name type="scientific">Leptothrix cholodnii (strain ATCC 51168 / LMG 8142 / SP-6)</name>
    <name type="common">Leptothrix discophora (strain SP-6)</name>
    <dbReference type="NCBI Taxonomy" id="395495"/>
    <lineage>
        <taxon>Bacteria</taxon>
        <taxon>Pseudomonadati</taxon>
        <taxon>Pseudomonadota</taxon>
        <taxon>Betaproteobacteria</taxon>
        <taxon>Burkholderiales</taxon>
        <taxon>Sphaerotilaceae</taxon>
        <taxon>Leptothrix</taxon>
    </lineage>
</organism>
<dbReference type="CDD" id="cd07185">
    <property type="entry name" value="OmpA_C-like"/>
    <property type="match status" value="1"/>
</dbReference>
<dbReference type="AlphaFoldDB" id="B1Y7E4"/>
<protein>
    <submittedName>
        <fullName evidence="6">OmpA/MotB domain protein</fullName>
    </submittedName>
</protein>
<name>B1Y7E4_LEPCP</name>
<gene>
    <name evidence="6" type="ordered locus">Lcho_2634</name>
</gene>
<evidence type="ECO:0000313" key="6">
    <source>
        <dbReference type="EMBL" id="ACB34899.1"/>
    </source>
</evidence>
<dbReference type="STRING" id="395495.Lcho_2634"/>
<dbReference type="RefSeq" id="WP_012347655.1">
    <property type="nucleotide sequence ID" value="NC_010524.1"/>
</dbReference>
<dbReference type="SUPFAM" id="SSF103088">
    <property type="entry name" value="OmpA-like"/>
    <property type="match status" value="1"/>
</dbReference>